<feature type="transmembrane region" description="Helical" evidence="6">
    <location>
        <begin position="148"/>
        <end position="170"/>
    </location>
</feature>
<dbReference type="InterPro" id="IPR036259">
    <property type="entry name" value="MFS_trans_sf"/>
</dbReference>
<evidence type="ECO:0000256" key="4">
    <source>
        <dbReference type="ARBA" id="ARBA00022989"/>
    </source>
</evidence>
<evidence type="ECO:0000256" key="1">
    <source>
        <dbReference type="ARBA" id="ARBA00004141"/>
    </source>
</evidence>
<keyword evidence="3 6" id="KW-0812">Transmembrane</keyword>
<dbReference type="AlphaFoldDB" id="A0A9W8UW37"/>
<comment type="subcellular location">
    <subcellularLocation>
        <location evidence="1">Membrane</location>
        <topology evidence="1">Multi-pass membrane protein</topology>
    </subcellularLocation>
</comment>
<keyword evidence="5 6" id="KW-0472">Membrane</keyword>
<feature type="transmembrane region" description="Helical" evidence="6">
    <location>
        <begin position="435"/>
        <end position="456"/>
    </location>
</feature>
<feature type="transmembrane region" description="Helical" evidence="6">
    <location>
        <begin position="96"/>
        <end position="117"/>
    </location>
</feature>
<comment type="similarity">
    <text evidence="2">Belongs to the major facilitator superfamily. Sugar transporter (TC 2.A.1.1) family.</text>
</comment>
<feature type="transmembrane region" description="Helical" evidence="6">
    <location>
        <begin position="45"/>
        <end position="70"/>
    </location>
</feature>
<feature type="transmembrane region" description="Helical" evidence="6">
    <location>
        <begin position="468"/>
        <end position="488"/>
    </location>
</feature>
<reference evidence="8" key="1">
    <citation type="submission" date="2022-09" db="EMBL/GenBank/DDBJ databases">
        <title>Fusarium specimens isolated from Avocado Roots.</title>
        <authorList>
            <person name="Stajich J."/>
            <person name="Roper C."/>
            <person name="Heimlech-Rivalta G."/>
        </authorList>
    </citation>
    <scope>NUCLEOTIDE SEQUENCE</scope>
    <source>
        <strain evidence="8">A02</strain>
    </source>
</reference>
<dbReference type="InterPro" id="IPR005829">
    <property type="entry name" value="Sugar_transporter_CS"/>
</dbReference>
<gene>
    <name evidence="8" type="ORF">NW755_010227</name>
</gene>
<dbReference type="GO" id="GO:0005351">
    <property type="term" value="F:carbohydrate:proton symporter activity"/>
    <property type="evidence" value="ECO:0007669"/>
    <property type="project" value="TreeGrafter"/>
</dbReference>
<dbReference type="GO" id="GO:0016020">
    <property type="term" value="C:membrane"/>
    <property type="evidence" value="ECO:0007669"/>
    <property type="project" value="UniProtKB-SubCell"/>
</dbReference>
<dbReference type="Pfam" id="PF00083">
    <property type="entry name" value="Sugar_tr"/>
    <property type="match status" value="1"/>
</dbReference>
<keyword evidence="9" id="KW-1185">Reference proteome</keyword>
<feature type="transmembrane region" description="Helical" evidence="6">
    <location>
        <begin position="305"/>
        <end position="327"/>
    </location>
</feature>
<evidence type="ECO:0000259" key="7">
    <source>
        <dbReference type="PROSITE" id="PS50850"/>
    </source>
</evidence>
<evidence type="ECO:0000256" key="3">
    <source>
        <dbReference type="ARBA" id="ARBA00022692"/>
    </source>
</evidence>
<dbReference type="FunFam" id="1.20.1250.20:FF:000078">
    <property type="entry name" value="MFS maltose transporter, putative"/>
    <property type="match status" value="1"/>
</dbReference>
<evidence type="ECO:0000313" key="9">
    <source>
        <dbReference type="Proteomes" id="UP001152087"/>
    </source>
</evidence>
<feature type="transmembrane region" description="Helical" evidence="6">
    <location>
        <begin position="182"/>
        <end position="202"/>
    </location>
</feature>
<feature type="transmembrane region" description="Helical" evidence="6">
    <location>
        <begin position="124"/>
        <end position="142"/>
    </location>
</feature>
<dbReference type="Proteomes" id="UP001152087">
    <property type="component" value="Unassembled WGS sequence"/>
</dbReference>
<evidence type="ECO:0000313" key="8">
    <source>
        <dbReference type="EMBL" id="KAJ4182730.1"/>
    </source>
</evidence>
<feature type="transmembrane region" description="Helical" evidence="6">
    <location>
        <begin position="339"/>
        <end position="360"/>
    </location>
</feature>
<accession>A0A9W8UW37</accession>
<evidence type="ECO:0000256" key="2">
    <source>
        <dbReference type="ARBA" id="ARBA00010992"/>
    </source>
</evidence>
<dbReference type="PROSITE" id="PS00216">
    <property type="entry name" value="SUGAR_TRANSPORT_1"/>
    <property type="match status" value="1"/>
</dbReference>
<sequence length="513" mass="55821">MDKKNVIEMEAIEDPKPGSSQVVSTDQQSSWAAQFAYLNKCRQSVFAATACSSAAVLVGFDLTLIGSIIANKQYVKSFGVYDSNAETWTLPASQQLVWTIVQFGAAFLGAFAAGLGNDKFGRQILFYMFIAFTTIGTTIELVSPNWKVWVVAKLFMGWAMGSMWACTPTYVSELVPQQLRGFMLALFQFWIMLGSFLASCVLEGTSRLDNAWSWKAAVISQYGMGLVCLVSFVCLVPESPYYLIRNGKIDKAKDALLKLRKGEPDYDVDMDIESITQTMAHEKEASQSSASYLDCFRGSDLRRTLLACLPLAMQQVAGYQLCGGYLAYFLTLSGLNSPFVITVVSFFLGMIAVLVAFALIEKVGRRTQFLGGAFGMLPCLAVIAILGFVGVGTTANGNSLAAFSIIWNVLYFLSLGAVGWTITGEMSSLRLRAKTTSIAAGVNSLLSLASSVGIPYLLNAEELNLGPKAALCFLVPSTFLSLLAYFVVPETKGKSFDDLNRLFEAKTPAREFV</sequence>
<feature type="domain" description="Major facilitator superfamily (MFS) profile" evidence="7">
    <location>
        <begin position="47"/>
        <end position="492"/>
    </location>
</feature>
<keyword evidence="4 6" id="KW-1133">Transmembrane helix</keyword>
<feature type="transmembrane region" description="Helical" evidence="6">
    <location>
        <begin position="369"/>
        <end position="389"/>
    </location>
</feature>
<dbReference type="InterPro" id="IPR005828">
    <property type="entry name" value="MFS_sugar_transport-like"/>
</dbReference>
<dbReference type="InterPro" id="IPR050360">
    <property type="entry name" value="MFS_Sugar_Transporters"/>
</dbReference>
<evidence type="ECO:0000256" key="5">
    <source>
        <dbReference type="ARBA" id="ARBA00023136"/>
    </source>
</evidence>
<dbReference type="PROSITE" id="PS50850">
    <property type="entry name" value="MFS"/>
    <property type="match status" value="1"/>
</dbReference>
<dbReference type="PANTHER" id="PTHR48022:SF2">
    <property type="entry name" value="PLASTIDIC GLUCOSE TRANSPORTER 4"/>
    <property type="match status" value="1"/>
</dbReference>
<evidence type="ECO:0000256" key="6">
    <source>
        <dbReference type="SAM" id="Phobius"/>
    </source>
</evidence>
<name>A0A9W8UW37_9HYPO</name>
<dbReference type="EMBL" id="JAOQAV010000033">
    <property type="protein sequence ID" value="KAJ4182730.1"/>
    <property type="molecule type" value="Genomic_DNA"/>
</dbReference>
<dbReference type="Gene3D" id="1.20.1250.20">
    <property type="entry name" value="MFS general substrate transporter like domains"/>
    <property type="match status" value="1"/>
</dbReference>
<dbReference type="PANTHER" id="PTHR48022">
    <property type="entry name" value="PLASTIDIC GLUCOSE TRANSPORTER 4"/>
    <property type="match status" value="1"/>
</dbReference>
<dbReference type="SUPFAM" id="SSF103473">
    <property type="entry name" value="MFS general substrate transporter"/>
    <property type="match status" value="1"/>
</dbReference>
<dbReference type="InterPro" id="IPR020846">
    <property type="entry name" value="MFS_dom"/>
</dbReference>
<feature type="transmembrane region" description="Helical" evidence="6">
    <location>
        <begin position="222"/>
        <end position="244"/>
    </location>
</feature>
<dbReference type="OrthoDB" id="6612291at2759"/>
<feature type="transmembrane region" description="Helical" evidence="6">
    <location>
        <begin position="401"/>
        <end position="423"/>
    </location>
</feature>
<comment type="caution">
    <text evidence="8">The sequence shown here is derived from an EMBL/GenBank/DDBJ whole genome shotgun (WGS) entry which is preliminary data.</text>
</comment>
<organism evidence="8 9">
    <name type="scientific">Fusarium falciforme</name>
    <dbReference type="NCBI Taxonomy" id="195108"/>
    <lineage>
        <taxon>Eukaryota</taxon>
        <taxon>Fungi</taxon>
        <taxon>Dikarya</taxon>
        <taxon>Ascomycota</taxon>
        <taxon>Pezizomycotina</taxon>
        <taxon>Sordariomycetes</taxon>
        <taxon>Hypocreomycetidae</taxon>
        <taxon>Hypocreales</taxon>
        <taxon>Nectriaceae</taxon>
        <taxon>Fusarium</taxon>
        <taxon>Fusarium solani species complex</taxon>
    </lineage>
</organism>
<proteinExistence type="inferred from homology"/>
<protein>
    <recommendedName>
        <fullName evidence="7">Major facilitator superfamily (MFS) profile domain-containing protein</fullName>
    </recommendedName>
</protein>